<keyword evidence="1" id="KW-1133">Transmembrane helix</keyword>
<dbReference type="EMBL" id="QXFY01000740">
    <property type="protein sequence ID" value="KAE9336701.1"/>
    <property type="molecule type" value="Genomic_DNA"/>
</dbReference>
<feature type="transmembrane region" description="Helical" evidence="1">
    <location>
        <begin position="371"/>
        <end position="394"/>
    </location>
</feature>
<keyword evidence="1" id="KW-0472">Membrane</keyword>
<proteinExistence type="predicted"/>
<organism evidence="2 3">
    <name type="scientific">Phytophthora fragariae</name>
    <dbReference type="NCBI Taxonomy" id="53985"/>
    <lineage>
        <taxon>Eukaryota</taxon>
        <taxon>Sar</taxon>
        <taxon>Stramenopiles</taxon>
        <taxon>Oomycota</taxon>
        <taxon>Peronosporomycetes</taxon>
        <taxon>Peronosporales</taxon>
        <taxon>Peronosporaceae</taxon>
        <taxon>Phytophthora</taxon>
    </lineage>
</organism>
<feature type="transmembrane region" description="Helical" evidence="1">
    <location>
        <begin position="401"/>
        <end position="421"/>
    </location>
</feature>
<dbReference type="AlphaFoldDB" id="A0A6G0RLL5"/>
<sequence length="449" mass="49993">MRSARVAAAPADGSVAVRTTSLFGVWSRAVERWEELQVGRQGSYSVERLVSLDHYCKTASRTRVILVCVLTPIPAFTFAVLLECLPLKHPTEGWAANWLFWVRWALTMLAISFVGVSQLVTYVPGLNFTLVKRVVVSVGSTTTFVGMCILGANAMKFPVPYMLQLGSVVMGLCIAAMVRLVFSRKEFANNSPLRPSFRRFYRFLFAYLILGGVYPFYRVVFDFTPVSARGIVILLLPMWKFAAKHLIVKAIRDLEDFIPELVAFTVDFFSALFVSACMTTSGSAYLSAMCIVGDVGQSLLELNEAPPPVSSNKFQHADRSKTLVLQGLQLLFHCEYLALVECVVPLVFATYKSILEQLPNVVYYPGGAGSWGISALANLLVFSALEIMTFVLFVKFLQRKFSFSPLVSWLTLVAATLPTLITKPETRYLRFIACQEYSEENEASDMNSL</sequence>
<evidence type="ECO:0000313" key="3">
    <source>
        <dbReference type="Proteomes" id="UP000486351"/>
    </source>
</evidence>
<feature type="transmembrane region" description="Helical" evidence="1">
    <location>
        <begin position="64"/>
        <end position="82"/>
    </location>
</feature>
<name>A0A6G0RLL5_9STRA</name>
<keyword evidence="1" id="KW-0812">Transmembrane</keyword>
<feature type="transmembrane region" description="Helical" evidence="1">
    <location>
        <begin position="203"/>
        <end position="220"/>
    </location>
</feature>
<feature type="transmembrane region" description="Helical" evidence="1">
    <location>
        <begin position="134"/>
        <end position="155"/>
    </location>
</feature>
<feature type="transmembrane region" description="Helical" evidence="1">
    <location>
        <begin position="161"/>
        <end position="182"/>
    </location>
</feature>
<protein>
    <submittedName>
        <fullName evidence="2">Uncharacterized protein</fullName>
    </submittedName>
</protein>
<gene>
    <name evidence="2" type="ORF">PF008_g12893</name>
</gene>
<accession>A0A6G0RLL5</accession>
<dbReference type="Proteomes" id="UP000486351">
    <property type="component" value="Unassembled WGS sequence"/>
</dbReference>
<comment type="caution">
    <text evidence="2">The sequence shown here is derived from an EMBL/GenBank/DDBJ whole genome shotgun (WGS) entry which is preliminary data.</text>
</comment>
<evidence type="ECO:0000256" key="1">
    <source>
        <dbReference type="SAM" id="Phobius"/>
    </source>
</evidence>
<evidence type="ECO:0000313" key="2">
    <source>
        <dbReference type="EMBL" id="KAE9336701.1"/>
    </source>
</evidence>
<feature type="transmembrane region" description="Helical" evidence="1">
    <location>
        <begin position="102"/>
        <end position="122"/>
    </location>
</feature>
<feature type="transmembrane region" description="Helical" evidence="1">
    <location>
        <begin position="226"/>
        <end position="243"/>
    </location>
</feature>
<reference evidence="2 3" key="1">
    <citation type="submission" date="2018-09" db="EMBL/GenBank/DDBJ databases">
        <title>Genomic investigation of the strawberry pathogen Phytophthora fragariae indicates pathogenicity is determined by transcriptional variation in three key races.</title>
        <authorList>
            <person name="Adams T.M."/>
            <person name="Armitage A.D."/>
            <person name="Sobczyk M.K."/>
            <person name="Bates H.J."/>
            <person name="Dunwell J.M."/>
            <person name="Nellist C.F."/>
            <person name="Harrison R.J."/>
        </authorList>
    </citation>
    <scope>NUCLEOTIDE SEQUENCE [LARGE SCALE GENOMIC DNA]</scope>
    <source>
        <strain evidence="2 3">NOV-77</strain>
    </source>
</reference>